<accession>A0AAE0RAF3</accession>
<feature type="region of interest" description="Disordered" evidence="5">
    <location>
        <begin position="627"/>
        <end position="693"/>
    </location>
</feature>
<dbReference type="PANTHER" id="PTHR15012:SF35">
    <property type="entry name" value="PROTEIN SHROOM4"/>
    <property type="match status" value="1"/>
</dbReference>
<evidence type="ECO:0000256" key="5">
    <source>
        <dbReference type="SAM" id="MobiDB-lite"/>
    </source>
</evidence>
<feature type="region of interest" description="Disordered" evidence="5">
    <location>
        <begin position="801"/>
        <end position="858"/>
    </location>
</feature>
<feature type="compositionally biased region" description="Polar residues" evidence="5">
    <location>
        <begin position="1255"/>
        <end position="1271"/>
    </location>
</feature>
<dbReference type="PROSITE" id="PS50106">
    <property type="entry name" value="PDZ"/>
    <property type="match status" value="1"/>
</dbReference>
<dbReference type="SMART" id="SM00228">
    <property type="entry name" value="PDZ"/>
    <property type="match status" value="1"/>
</dbReference>
<name>A0AAE0RAF3_9TELE</name>
<dbReference type="GO" id="GO:0007015">
    <property type="term" value="P:actin filament organization"/>
    <property type="evidence" value="ECO:0007669"/>
    <property type="project" value="TreeGrafter"/>
</dbReference>
<dbReference type="GO" id="GO:0016324">
    <property type="term" value="C:apical plasma membrane"/>
    <property type="evidence" value="ECO:0007669"/>
    <property type="project" value="TreeGrafter"/>
</dbReference>
<dbReference type="GO" id="GO:0005912">
    <property type="term" value="C:adherens junction"/>
    <property type="evidence" value="ECO:0007669"/>
    <property type="project" value="TreeGrafter"/>
</dbReference>
<proteinExistence type="inferred from homology"/>
<dbReference type="Gene3D" id="2.30.42.10">
    <property type="match status" value="2"/>
</dbReference>
<keyword evidence="4" id="KW-0206">Cytoskeleton</keyword>
<evidence type="ECO:0000313" key="8">
    <source>
        <dbReference type="EMBL" id="KAK3546444.1"/>
    </source>
</evidence>
<comment type="subcellular location">
    <subcellularLocation>
        <location evidence="1">Cytoplasm</location>
        <location evidence="1">Cytoskeleton</location>
    </subcellularLocation>
</comment>
<feature type="region of interest" description="Disordered" evidence="5">
    <location>
        <begin position="456"/>
        <end position="481"/>
    </location>
</feature>
<comment type="similarity">
    <text evidence="2">Belongs to the shroom family.</text>
</comment>
<feature type="region of interest" description="Disordered" evidence="5">
    <location>
        <begin position="340"/>
        <end position="373"/>
    </location>
</feature>
<dbReference type="GO" id="GO:0030864">
    <property type="term" value="C:cortical actin cytoskeleton"/>
    <property type="evidence" value="ECO:0007669"/>
    <property type="project" value="TreeGrafter"/>
</dbReference>
<feature type="compositionally biased region" description="Basic and acidic residues" evidence="5">
    <location>
        <begin position="938"/>
        <end position="1002"/>
    </location>
</feature>
<evidence type="ECO:0008006" key="10">
    <source>
        <dbReference type="Google" id="ProtNLM"/>
    </source>
</evidence>
<sequence length="1778" mass="199995">METVEQLVTFNHIHVELNGGAPWGFTLKGGLEHGEPLIITKLNQAQYLCDYCLGDITVSAVEVFILEMKSLSFQQGTDKSVLNVSQYHAIPVTRYVHPFLWAFNQYPRHGCVSVGIEYVYSTIEEGGKAAECKKLRVGDELVNINGSALYGSRQEALILIKGSYRVLKIVVRRRTVPLIHPHTWHLVKLAEEPSVPGSAGSSDGPLAMQLHPTPFSVPWHSGGDSELSMPLGHLSRHYSTDRSSSVGSMESLENPPSQGYYESQLSPIDPAIFNNKRDSAYSSFSASSNTSDYTVSLRPEENSSMDSLLQGFGPSCRFTEGHPHSTSSGQGEVNCEEGILKSRSLPHRPEAKVRPSSYSYEENKCGPPMPPMRKDSFRATRGLPEVMDKRCVSAPVGVSVLTIEDPPEIHKALNGSLCLNGQENEQNLKGNKAETYYTINPQKDIDNQVSLNEECQKSSHFQSLERYSTRPSPPAAESLDSQLNNLDNNLQPGMHRHIVPEKLLVSQLHMIELSSNNSAHSMPPSSLWSNPLHPSEELIEDSPEVAQGKWGGSRCSTPGSLTTSELEEHGVEGESFDSGQRLTPVQHTWGRSVSVPGETIGNGFDGAGPCIDSQFQDRGFEIISAATSMDTLPENQEEGECKGDGDISKPPQKRQFRSSKSRRRSERFATNLRNEIQRKKAQLQKGKGPGGLLCDGETVEEEDIEEKSPSEVPAIHQHRTQTQTSQYNSFQNCAPSQVRPVASNSPFPGRCCGTNSAEHSRRMTEDIHLSQDESHGMQSAEVNKPVCVRVVEELAPPGKARRWRWTPEHKLQPEIESTETKKNSQGTAPSSRNLATTRGRVGSSGGRSTRADDCDIPPFADRRKFFEETSRNLSQSVTNLAGLTSHRQRSEKHGRKKELTSPEPLESVPDLGRRRFSYQGGLNDGTSVNLFDSRRKKVQQERDRETENTLEREWKKERENEKQKEKEREQEMHKEQERLQAWEKEQEREREMARKETEREQQRVQQMERDWETSRDRFYAGHNVNNITVLPPLPQDSLKQPLMTQNLTLHNSHSDSFHNKPNPDIQKPRSAFRPVTSQQYQSDHYHIHPGYKARSCTPTEAFPVHELEQTKLRRKFSLTERDYTQCRRDSRSGEVTVGRGFQCQWNNRLCGFKNEDQLIMSSTLINRTMSENDIRVETKCLRSHGAAATNNSRMSSSIVRELDENVVSVVETKKKKGPPPPRPPPPKWEQFHKRRASHHSLFSSQTASSSQLQTYTPCPSTAQEMTRQRSYSLPPRDDTISHQVNKSLNPTLNNRAFKPVALPPEERGTTRNQHYDTNSSGDTPTSFNESNQRLSEQSFTQPSDQYRPAVVKPVIYKHSAEWDLTSPHNYTASNNVNMSSVPGPTLENGSCSGPVNPESYFTMNYNHQQHLQNQLQQICMPATTIKTLEPSIQSLSPSEDQGLPFETDIDEFRENEGTSVEQQRQAEDRTEMQCFAQPVTVLETDIDTVTDEEAPSSGMRRGQRASIVDSLMEEDCGRAGKELMGELFPHYAGSGAEGWRGGNIVSGDMIERSSRQSPSLPQGSSSTSHRGSTNKTQLLNKMPNFMETKEEDEELNYKRQLMESLRKKLGVLREAQRGLQEDIRANAQLGEEVESLVLAVCKPNEVDKFRMFIGDLDKVTSLLLSLSGRLLRVESALDCLDPESGHRERLPLLDKKKQLLAQLAEAQELKEHVDRREEAVGRVLSRCLTPEQLRDYSHFVKMKAALLVEQRQLDDKIRLGEEQLRGLKESLGLGYGPY</sequence>
<dbReference type="Gene3D" id="6.10.250.3120">
    <property type="match status" value="1"/>
</dbReference>
<dbReference type="PANTHER" id="PTHR15012">
    <property type="entry name" value="APICAL PROTEIN/SHROOM-RELATED"/>
    <property type="match status" value="1"/>
</dbReference>
<organism evidence="8 9">
    <name type="scientific">Hemibagrus guttatus</name>
    <dbReference type="NCBI Taxonomy" id="175788"/>
    <lineage>
        <taxon>Eukaryota</taxon>
        <taxon>Metazoa</taxon>
        <taxon>Chordata</taxon>
        <taxon>Craniata</taxon>
        <taxon>Vertebrata</taxon>
        <taxon>Euteleostomi</taxon>
        <taxon>Actinopterygii</taxon>
        <taxon>Neopterygii</taxon>
        <taxon>Teleostei</taxon>
        <taxon>Ostariophysi</taxon>
        <taxon>Siluriformes</taxon>
        <taxon>Bagridae</taxon>
        <taxon>Hemibagrus</taxon>
    </lineage>
</organism>
<evidence type="ECO:0000256" key="4">
    <source>
        <dbReference type="ARBA" id="ARBA00023212"/>
    </source>
</evidence>
<dbReference type="InterPro" id="IPR027685">
    <property type="entry name" value="Shroom_fam"/>
</dbReference>
<feature type="compositionally biased region" description="Low complexity" evidence="5">
    <location>
        <begin position="1239"/>
        <end position="1254"/>
    </location>
</feature>
<evidence type="ECO:0000256" key="3">
    <source>
        <dbReference type="ARBA" id="ARBA00022490"/>
    </source>
</evidence>
<evidence type="ECO:0000256" key="2">
    <source>
        <dbReference type="ARBA" id="ARBA00006469"/>
    </source>
</evidence>
<feature type="region of interest" description="Disordered" evidence="5">
    <location>
        <begin position="876"/>
        <end position="1002"/>
    </location>
</feature>
<feature type="compositionally biased region" description="Polar residues" evidence="5">
    <location>
        <begin position="456"/>
        <end position="470"/>
    </location>
</feature>
<dbReference type="Pfam" id="PF08687">
    <property type="entry name" value="ASD2"/>
    <property type="match status" value="1"/>
</dbReference>
<feature type="compositionally biased region" description="Pro residues" evidence="5">
    <location>
        <begin position="1218"/>
        <end position="1227"/>
    </location>
</feature>
<dbReference type="GO" id="GO:0051015">
    <property type="term" value="F:actin filament binding"/>
    <property type="evidence" value="ECO:0007669"/>
    <property type="project" value="InterPro"/>
</dbReference>
<feature type="compositionally biased region" description="Low complexity" evidence="5">
    <location>
        <begin position="281"/>
        <end position="294"/>
    </location>
</feature>
<evidence type="ECO:0000259" key="7">
    <source>
        <dbReference type="PROSITE" id="PS51307"/>
    </source>
</evidence>
<feature type="compositionally biased region" description="Polar residues" evidence="5">
    <location>
        <begin position="254"/>
        <end position="264"/>
    </location>
</feature>
<feature type="region of interest" description="Disordered" evidence="5">
    <location>
        <begin position="1551"/>
        <end position="1580"/>
    </location>
</feature>
<protein>
    <recommendedName>
        <fullName evidence="10">Protein Shroom4</fullName>
    </recommendedName>
</protein>
<feature type="domain" description="ASD2" evidence="7">
    <location>
        <begin position="1494"/>
        <end position="1772"/>
    </location>
</feature>
<feature type="compositionally biased region" description="Basic residues" evidence="5">
    <location>
        <begin position="651"/>
        <end position="665"/>
    </location>
</feature>
<feature type="region of interest" description="Disordered" evidence="5">
    <location>
        <begin position="1210"/>
        <end position="1345"/>
    </location>
</feature>
<comment type="caution">
    <text evidence="8">The sequence shown here is derived from an EMBL/GenBank/DDBJ whole genome shotgun (WGS) entry which is preliminary data.</text>
</comment>
<feature type="compositionally biased region" description="Polar residues" evidence="5">
    <location>
        <begin position="1310"/>
        <end position="1344"/>
    </location>
</feature>
<keyword evidence="9" id="KW-1185">Reference proteome</keyword>
<dbReference type="InterPro" id="IPR014799">
    <property type="entry name" value="ASD2_dom"/>
</dbReference>
<dbReference type="InterPro" id="IPR001478">
    <property type="entry name" value="PDZ"/>
</dbReference>
<feature type="region of interest" description="Disordered" evidence="5">
    <location>
        <begin position="281"/>
        <end position="305"/>
    </location>
</feature>
<dbReference type="EMBL" id="JAUCMX010000005">
    <property type="protein sequence ID" value="KAK3546444.1"/>
    <property type="molecule type" value="Genomic_DNA"/>
</dbReference>
<evidence type="ECO:0000259" key="6">
    <source>
        <dbReference type="PROSITE" id="PS50106"/>
    </source>
</evidence>
<keyword evidence="3" id="KW-0963">Cytoplasm</keyword>
<dbReference type="SUPFAM" id="SSF50156">
    <property type="entry name" value="PDZ domain-like"/>
    <property type="match status" value="1"/>
</dbReference>
<evidence type="ECO:0000313" key="9">
    <source>
        <dbReference type="Proteomes" id="UP001274896"/>
    </source>
</evidence>
<feature type="compositionally biased region" description="Basic and acidic residues" evidence="5">
    <location>
        <begin position="805"/>
        <end position="822"/>
    </location>
</feature>
<feature type="compositionally biased region" description="Low complexity" evidence="5">
    <location>
        <begin position="1555"/>
        <end position="1568"/>
    </location>
</feature>
<feature type="compositionally biased region" description="Basic residues" evidence="5">
    <location>
        <begin position="886"/>
        <end position="896"/>
    </location>
</feature>
<feature type="compositionally biased region" description="Polar residues" evidence="5">
    <location>
        <begin position="823"/>
        <end position="835"/>
    </location>
</feature>
<dbReference type="InterPro" id="IPR036034">
    <property type="entry name" value="PDZ_sf"/>
</dbReference>
<dbReference type="Proteomes" id="UP001274896">
    <property type="component" value="Unassembled WGS sequence"/>
</dbReference>
<feature type="compositionally biased region" description="Polar residues" evidence="5">
    <location>
        <begin position="1569"/>
        <end position="1579"/>
    </location>
</feature>
<reference evidence="8" key="1">
    <citation type="submission" date="2023-06" db="EMBL/GenBank/DDBJ databases">
        <title>Male Hemibagrus guttatus genome.</title>
        <authorList>
            <person name="Bian C."/>
        </authorList>
    </citation>
    <scope>NUCLEOTIDE SEQUENCE</scope>
    <source>
        <strain evidence="8">Male_cb2023</strain>
        <tissue evidence="8">Muscle</tissue>
    </source>
</reference>
<feature type="compositionally biased region" description="Polar residues" evidence="5">
    <location>
        <begin position="1281"/>
        <end position="1294"/>
    </location>
</feature>
<dbReference type="PROSITE" id="PS51307">
    <property type="entry name" value="ASD2"/>
    <property type="match status" value="1"/>
</dbReference>
<feature type="domain" description="PDZ" evidence="6">
    <location>
        <begin position="119"/>
        <end position="175"/>
    </location>
</feature>
<evidence type="ECO:0000256" key="1">
    <source>
        <dbReference type="ARBA" id="ARBA00004245"/>
    </source>
</evidence>
<gene>
    <name evidence="8" type="ORF">QTP70_026391</name>
</gene>
<dbReference type="GO" id="GO:0043296">
    <property type="term" value="C:apical junction complex"/>
    <property type="evidence" value="ECO:0007669"/>
    <property type="project" value="TreeGrafter"/>
</dbReference>
<feature type="region of interest" description="Disordered" evidence="5">
    <location>
        <begin position="230"/>
        <end position="264"/>
    </location>
</feature>